<dbReference type="AlphaFoldDB" id="A0A8I6R678"/>
<name>A0A8I6R678_CIMLE</name>
<dbReference type="InterPro" id="IPR053720">
    <property type="entry name" value="Psm_Assembly_Chaperone"/>
</dbReference>
<dbReference type="Pfam" id="PF10178">
    <property type="entry name" value="PAC3"/>
    <property type="match status" value="1"/>
</dbReference>
<dbReference type="Gene3D" id="3.30.230.90">
    <property type="match status" value="1"/>
</dbReference>
<dbReference type="OMA" id="ANCDDPQ"/>
<evidence type="ECO:0008006" key="3">
    <source>
        <dbReference type="Google" id="ProtNLM"/>
    </source>
</evidence>
<dbReference type="EnsemblMetazoa" id="XM_014384116.2">
    <property type="protein sequence ID" value="XP_014239602.1"/>
    <property type="gene ID" value="LOC106661017"/>
</dbReference>
<dbReference type="KEGG" id="clec:106661017"/>
<evidence type="ECO:0000313" key="2">
    <source>
        <dbReference type="Proteomes" id="UP000494040"/>
    </source>
</evidence>
<dbReference type="PANTHER" id="PTHR31051">
    <property type="entry name" value="PROTEASOME ASSEMBLY CHAPERONE 3"/>
    <property type="match status" value="1"/>
</dbReference>
<proteinExistence type="predicted"/>
<dbReference type="InterPro" id="IPR018788">
    <property type="entry name" value="Proteasome_assmbl_chp_3"/>
</dbReference>
<dbReference type="RefSeq" id="XP_014239602.1">
    <property type="nucleotide sequence ID" value="XM_014384116.2"/>
</dbReference>
<dbReference type="Proteomes" id="UP000494040">
    <property type="component" value="Unassembled WGS sequence"/>
</dbReference>
<accession>A0A8I6R678</accession>
<dbReference type="OrthoDB" id="5839at2759"/>
<dbReference type="GO" id="GO:0043248">
    <property type="term" value="P:proteasome assembly"/>
    <property type="evidence" value="ECO:0007669"/>
    <property type="project" value="InterPro"/>
</dbReference>
<keyword evidence="2" id="KW-1185">Reference proteome</keyword>
<evidence type="ECO:0000313" key="1">
    <source>
        <dbReference type="EnsemblMetazoa" id="XP_014239602.1"/>
    </source>
</evidence>
<reference evidence="1" key="1">
    <citation type="submission" date="2022-01" db="UniProtKB">
        <authorList>
            <consortium name="EnsemblMetazoa"/>
        </authorList>
    </citation>
    <scope>IDENTIFICATION</scope>
</reference>
<protein>
    <recommendedName>
        <fullName evidence="3">Proteasome assembly chaperone 3</fullName>
    </recommendedName>
</protein>
<sequence>MSVSNVCVLINEIPTEIVITYFEDKLFIILTQYKKSGSLILVKKENIRSLEDHEEVYKLTLLLGQEESNTLAFVRTISEHVKIPKNTLFSIGLKDYSIPTLNAIVSMLNKIKKW</sequence>
<dbReference type="GeneID" id="106661017"/>
<organism evidence="1 2">
    <name type="scientific">Cimex lectularius</name>
    <name type="common">Bed bug</name>
    <name type="synonym">Acanthia lectularia</name>
    <dbReference type="NCBI Taxonomy" id="79782"/>
    <lineage>
        <taxon>Eukaryota</taxon>
        <taxon>Metazoa</taxon>
        <taxon>Ecdysozoa</taxon>
        <taxon>Arthropoda</taxon>
        <taxon>Hexapoda</taxon>
        <taxon>Insecta</taxon>
        <taxon>Pterygota</taxon>
        <taxon>Neoptera</taxon>
        <taxon>Paraneoptera</taxon>
        <taxon>Hemiptera</taxon>
        <taxon>Heteroptera</taxon>
        <taxon>Panheteroptera</taxon>
        <taxon>Cimicomorpha</taxon>
        <taxon>Cimicidae</taxon>
        <taxon>Cimex</taxon>
    </lineage>
</organism>
<dbReference type="PANTHER" id="PTHR31051:SF1">
    <property type="entry name" value="PROTEASOME ASSEMBLY CHAPERONE 3"/>
    <property type="match status" value="1"/>
</dbReference>